<reference evidence="2 3" key="1">
    <citation type="submission" date="2014-11" db="EMBL/GenBank/DDBJ databases">
        <title>Draft Genome Sequence of Brevibacterium linens AE038-8.</title>
        <authorList>
            <person name="Maizel D."/>
            <person name="Utturkar S.M."/>
            <person name="Brown S.D."/>
            <person name="Ferrero M."/>
            <person name="Rosen B.P."/>
        </authorList>
    </citation>
    <scope>NUCLEOTIDE SEQUENCE [LARGE SCALE GENOMIC DNA]</scope>
    <source>
        <strain evidence="2 3">AE038-8</strain>
    </source>
</reference>
<dbReference type="RefSeq" id="WP_039206948.1">
    <property type="nucleotide sequence ID" value="NZ_JTJZ01000013.1"/>
</dbReference>
<evidence type="ECO:0000313" key="3">
    <source>
        <dbReference type="Proteomes" id="UP000031488"/>
    </source>
</evidence>
<accession>A0A0B9AX02</accession>
<feature type="compositionally biased region" description="Basic and acidic residues" evidence="1">
    <location>
        <begin position="45"/>
        <end position="56"/>
    </location>
</feature>
<evidence type="ECO:0000256" key="1">
    <source>
        <dbReference type="SAM" id="MobiDB-lite"/>
    </source>
</evidence>
<dbReference type="InterPro" id="IPR021527">
    <property type="entry name" value="DUF2795"/>
</dbReference>
<proteinExistence type="predicted"/>
<evidence type="ECO:0008006" key="4">
    <source>
        <dbReference type="Google" id="ProtNLM"/>
    </source>
</evidence>
<dbReference type="AlphaFoldDB" id="A0A0B9AX02"/>
<evidence type="ECO:0000313" key="2">
    <source>
        <dbReference type="EMBL" id="KHS53851.1"/>
    </source>
</evidence>
<dbReference type="PATRIC" id="fig|1703.6.peg.489"/>
<feature type="region of interest" description="Disordered" evidence="1">
    <location>
        <begin position="45"/>
        <end position="74"/>
    </location>
</feature>
<gene>
    <name evidence="2" type="ORF">AE0388_0606</name>
</gene>
<organism evidence="2 3">
    <name type="scientific">Brevibacterium linens</name>
    <dbReference type="NCBI Taxonomy" id="1703"/>
    <lineage>
        <taxon>Bacteria</taxon>
        <taxon>Bacillati</taxon>
        <taxon>Actinomycetota</taxon>
        <taxon>Actinomycetes</taxon>
        <taxon>Micrococcales</taxon>
        <taxon>Brevibacteriaceae</taxon>
        <taxon>Brevibacterium</taxon>
    </lineage>
</organism>
<keyword evidence="3" id="KW-1185">Reference proteome</keyword>
<sequence>MTTRDELRAEKALQGLDFPASKTELIDYATERSATAKTLQTLRTLPDRQFENKDDVVEAVPQEPEGDAPGGVHR</sequence>
<protein>
    <recommendedName>
        <fullName evidence="4">DUF2795 domain-containing protein</fullName>
    </recommendedName>
</protein>
<dbReference type="OrthoDB" id="6161020at2"/>
<dbReference type="Proteomes" id="UP000031488">
    <property type="component" value="Unassembled WGS sequence"/>
</dbReference>
<comment type="caution">
    <text evidence="2">The sequence shown here is derived from an EMBL/GenBank/DDBJ whole genome shotgun (WGS) entry which is preliminary data.</text>
</comment>
<dbReference type="EMBL" id="JTJZ01000013">
    <property type="protein sequence ID" value="KHS53851.1"/>
    <property type="molecule type" value="Genomic_DNA"/>
</dbReference>
<name>A0A0B9AX02_BRELN</name>
<dbReference type="Pfam" id="PF11387">
    <property type="entry name" value="DUF2795"/>
    <property type="match status" value="1"/>
</dbReference>